<dbReference type="InterPro" id="IPR007895">
    <property type="entry name" value="MASE1"/>
</dbReference>
<feature type="transmembrane region" description="Helical" evidence="10">
    <location>
        <begin position="129"/>
        <end position="149"/>
    </location>
</feature>
<evidence type="ECO:0000256" key="9">
    <source>
        <dbReference type="SAM" id="Coils"/>
    </source>
</evidence>
<gene>
    <name evidence="12" type="ORF">QQ020_29110</name>
</gene>
<dbReference type="SMART" id="SM00387">
    <property type="entry name" value="HATPase_c"/>
    <property type="match status" value="1"/>
</dbReference>
<evidence type="ECO:0000256" key="2">
    <source>
        <dbReference type="ARBA" id="ARBA00004651"/>
    </source>
</evidence>
<keyword evidence="7 10" id="KW-1133">Transmembrane helix</keyword>
<feature type="domain" description="Histidine kinase" evidence="11">
    <location>
        <begin position="367"/>
        <end position="577"/>
    </location>
</feature>
<dbReference type="CDD" id="cd00082">
    <property type="entry name" value="HisKA"/>
    <property type="match status" value="1"/>
</dbReference>
<keyword evidence="4" id="KW-1003">Cell membrane</keyword>
<feature type="transmembrane region" description="Helical" evidence="10">
    <location>
        <begin position="23"/>
        <end position="44"/>
    </location>
</feature>
<keyword evidence="9" id="KW-0175">Coiled coil</keyword>
<keyword evidence="5" id="KW-0597">Phosphoprotein</keyword>
<comment type="subcellular location">
    <subcellularLocation>
        <location evidence="2">Cell membrane</location>
        <topology evidence="2">Multi-pass membrane protein</topology>
    </subcellularLocation>
</comment>
<comment type="caution">
    <text evidence="12">The sequence shown here is derived from an EMBL/GenBank/DDBJ whole genome shotgun (WGS) entry which is preliminary data.</text>
</comment>
<protein>
    <recommendedName>
        <fullName evidence="3">histidine kinase</fullName>
        <ecNumber evidence="3">2.7.13.3</ecNumber>
    </recommendedName>
</protein>
<feature type="transmembrane region" description="Helical" evidence="10">
    <location>
        <begin position="169"/>
        <end position="190"/>
    </location>
</feature>
<evidence type="ECO:0000256" key="1">
    <source>
        <dbReference type="ARBA" id="ARBA00000085"/>
    </source>
</evidence>
<reference evidence="12" key="1">
    <citation type="submission" date="2023-06" db="EMBL/GenBank/DDBJ databases">
        <title>Genomic of Agaribacillus aureum.</title>
        <authorList>
            <person name="Wang G."/>
        </authorList>
    </citation>
    <scope>NUCLEOTIDE SEQUENCE</scope>
    <source>
        <strain evidence="12">BMA12</strain>
    </source>
</reference>
<dbReference type="Gene3D" id="1.10.287.130">
    <property type="match status" value="1"/>
</dbReference>
<evidence type="ECO:0000256" key="7">
    <source>
        <dbReference type="ARBA" id="ARBA00022989"/>
    </source>
</evidence>
<evidence type="ECO:0000256" key="8">
    <source>
        <dbReference type="ARBA" id="ARBA00023136"/>
    </source>
</evidence>
<dbReference type="EMBL" id="JAUJEB010000008">
    <property type="protein sequence ID" value="MDN5216162.1"/>
    <property type="molecule type" value="Genomic_DNA"/>
</dbReference>
<feature type="transmembrane region" description="Helical" evidence="10">
    <location>
        <begin position="285"/>
        <end position="305"/>
    </location>
</feature>
<dbReference type="SMART" id="SM00388">
    <property type="entry name" value="HisKA"/>
    <property type="match status" value="1"/>
</dbReference>
<feature type="transmembrane region" description="Helical" evidence="10">
    <location>
        <begin position="202"/>
        <end position="220"/>
    </location>
</feature>
<feature type="transmembrane region" description="Helical" evidence="10">
    <location>
        <begin position="56"/>
        <end position="79"/>
    </location>
</feature>
<dbReference type="InterPro" id="IPR005467">
    <property type="entry name" value="His_kinase_dom"/>
</dbReference>
<dbReference type="PRINTS" id="PR00344">
    <property type="entry name" value="BCTRLSENSOR"/>
</dbReference>
<keyword evidence="6 10" id="KW-0812">Transmembrane</keyword>
<keyword evidence="8 10" id="KW-0472">Membrane</keyword>
<keyword evidence="13" id="KW-1185">Reference proteome</keyword>
<dbReference type="SUPFAM" id="SSF47384">
    <property type="entry name" value="Homodimeric domain of signal transducing histidine kinase"/>
    <property type="match status" value="1"/>
</dbReference>
<dbReference type="EC" id="2.7.13.3" evidence="3"/>
<dbReference type="InterPro" id="IPR004358">
    <property type="entry name" value="Sig_transdc_His_kin-like_C"/>
</dbReference>
<dbReference type="Pfam" id="PF02518">
    <property type="entry name" value="HATPase_c"/>
    <property type="match status" value="1"/>
</dbReference>
<dbReference type="InterPro" id="IPR036890">
    <property type="entry name" value="HATPase_C_sf"/>
</dbReference>
<proteinExistence type="predicted"/>
<evidence type="ECO:0000313" key="12">
    <source>
        <dbReference type="EMBL" id="MDN5216162.1"/>
    </source>
</evidence>
<dbReference type="Pfam" id="PF05231">
    <property type="entry name" value="MASE1"/>
    <property type="match status" value="1"/>
</dbReference>
<evidence type="ECO:0000259" key="11">
    <source>
        <dbReference type="PROSITE" id="PS50109"/>
    </source>
</evidence>
<dbReference type="PROSITE" id="PS50109">
    <property type="entry name" value="HIS_KIN"/>
    <property type="match status" value="1"/>
</dbReference>
<feature type="coiled-coil region" evidence="9">
    <location>
        <begin position="308"/>
        <end position="360"/>
    </location>
</feature>
<evidence type="ECO:0000256" key="3">
    <source>
        <dbReference type="ARBA" id="ARBA00012438"/>
    </source>
</evidence>
<feature type="transmembrane region" description="Helical" evidence="10">
    <location>
        <begin position="257"/>
        <end position="273"/>
    </location>
</feature>
<evidence type="ECO:0000313" key="13">
    <source>
        <dbReference type="Proteomes" id="UP001172083"/>
    </source>
</evidence>
<comment type="catalytic activity">
    <reaction evidence="1">
        <text>ATP + protein L-histidine = ADP + protein N-phospho-L-histidine.</text>
        <dbReference type="EC" id="2.7.13.3"/>
    </reaction>
</comment>
<accession>A0ABT8LEF3</accession>
<dbReference type="Pfam" id="PF00512">
    <property type="entry name" value="HisKA"/>
    <property type="match status" value="1"/>
</dbReference>
<dbReference type="InterPro" id="IPR036097">
    <property type="entry name" value="HisK_dim/P_sf"/>
</dbReference>
<dbReference type="PANTHER" id="PTHR45530">
    <property type="entry name" value="SENSORY TRANSDUCTION HISTIDINE KINASE"/>
    <property type="match status" value="1"/>
</dbReference>
<dbReference type="SUPFAM" id="SSF55874">
    <property type="entry name" value="ATPase domain of HSP90 chaperone/DNA topoisomerase II/histidine kinase"/>
    <property type="match status" value="1"/>
</dbReference>
<name>A0ABT8LEF3_9BACT</name>
<dbReference type="RefSeq" id="WP_346761500.1">
    <property type="nucleotide sequence ID" value="NZ_JAUJEB010000008.1"/>
</dbReference>
<dbReference type="CDD" id="cd00075">
    <property type="entry name" value="HATPase"/>
    <property type="match status" value="1"/>
</dbReference>
<organism evidence="12 13">
    <name type="scientific">Agaribacillus aureus</name>
    <dbReference type="NCBI Taxonomy" id="3051825"/>
    <lineage>
        <taxon>Bacteria</taxon>
        <taxon>Pseudomonadati</taxon>
        <taxon>Bacteroidota</taxon>
        <taxon>Cytophagia</taxon>
        <taxon>Cytophagales</taxon>
        <taxon>Splendidivirgaceae</taxon>
        <taxon>Agaribacillus</taxon>
    </lineage>
</organism>
<evidence type="ECO:0000256" key="4">
    <source>
        <dbReference type="ARBA" id="ARBA00022475"/>
    </source>
</evidence>
<dbReference type="Gene3D" id="3.30.565.10">
    <property type="entry name" value="Histidine kinase-like ATPase, C-terminal domain"/>
    <property type="match status" value="1"/>
</dbReference>
<dbReference type="Proteomes" id="UP001172083">
    <property type="component" value="Unassembled WGS sequence"/>
</dbReference>
<dbReference type="InterPro" id="IPR003661">
    <property type="entry name" value="HisK_dim/P_dom"/>
</dbReference>
<dbReference type="PANTHER" id="PTHR45530:SF3">
    <property type="entry name" value="TWO-COMPONENT SYSTEM NARL FAMILY SENSOR HISTIDINE KINASE BARA"/>
    <property type="match status" value="1"/>
</dbReference>
<evidence type="ECO:0000256" key="6">
    <source>
        <dbReference type="ARBA" id="ARBA00022692"/>
    </source>
</evidence>
<evidence type="ECO:0000256" key="10">
    <source>
        <dbReference type="SAM" id="Phobius"/>
    </source>
</evidence>
<dbReference type="InterPro" id="IPR003594">
    <property type="entry name" value="HATPase_dom"/>
</dbReference>
<sequence length="577" mass="65253">MNGSVSNKKTWRKKIADWHNTKIVFAAVLLLLSAHLGFLLAFPVSKVSPLWPPTGVAFALLILMGFRSWPGITIGYLIVNSLVFWNNHIDFSIQSISASTFIALGSTLEAVLGYWLFKKFIKDHALNRAKNVFIFLFVALLMCLVGAAIHNLSLAAYQIVERDNLLSLIFLQWVGNTVSVLVITPFILSWTQKFRFTFTRQGLLEVLVFLSALGFVIWLREIDQIAPTVEKSLPYVIIPFLLWLAFKFNLQITTSGVLIVSVMAIYLTIQNRGPFVLDTEYNSMLILRIFIAVTGISAIVFGATVTERREAQIELQKFNENLEEKVTERTRELNEEITNRKKFEEKIKLSNKKLRKANVELDNFVYSVSHDLRAPIASVLGLVNIAKKEKDLPAIKKHLEMIGQSAQRQDLFINDILDLSRNSRLELSKEEIQFEKVIEEIFGQLKYSATGKTINKEINVAQTKPFTCDLRRLKVIFNNLISNAIRYGNGRKPMVKVDVVVSENLAKIDVQDNGIGISKKHLPKVFEMFYRATDDNAGSGLGLYIVKETIDKLNGQIRISSKENDGTCIHLEIPAVS</sequence>
<feature type="transmembrane region" description="Helical" evidence="10">
    <location>
        <begin position="91"/>
        <end position="117"/>
    </location>
</feature>
<evidence type="ECO:0000256" key="5">
    <source>
        <dbReference type="ARBA" id="ARBA00022553"/>
    </source>
</evidence>